<dbReference type="GO" id="GO:0006355">
    <property type="term" value="P:regulation of DNA-templated transcription"/>
    <property type="evidence" value="ECO:0007669"/>
    <property type="project" value="InterPro"/>
</dbReference>
<dbReference type="AlphaFoldDB" id="A0A2V4MQB2"/>
<gene>
    <name evidence="8" type="ORF">DI396_09790</name>
</gene>
<feature type="compositionally biased region" description="Gly residues" evidence="6">
    <location>
        <begin position="19"/>
        <end position="31"/>
    </location>
</feature>
<keyword evidence="4 5" id="KW-0694">RNA-binding</keyword>
<protein>
    <submittedName>
        <fullName evidence="8">16S rRNA methyltransferase</fullName>
    </submittedName>
</protein>
<evidence type="ECO:0000256" key="1">
    <source>
        <dbReference type="ARBA" id="ARBA00022603"/>
    </source>
</evidence>
<dbReference type="SUPFAM" id="SSF48013">
    <property type="entry name" value="NusB-like"/>
    <property type="match status" value="1"/>
</dbReference>
<evidence type="ECO:0000256" key="4">
    <source>
        <dbReference type="ARBA" id="ARBA00022884"/>
    </source>
</evidence>
<feature type="domain" description="SAM-dependent MTase RsmB/NOP-type" evidence="7">
    <location>
        <begin position="171"/>
        <end position="461"/>
    </location>
</feature>
<dbReference type="PANTHER" id="PTHR22807">
    <property type="entry name" value="NOP2 YEAST -RELATED NOL1/NOP2/FMU SUN DOMAIN-CONTAINING"/>
    <property type="match status" value="1"/>
</dbReference>
<dbReference type="CDD" id="cd02440">
    <property type="entry name" value="AdoMet_MTases"/>
    <property type="match status" value="1"/>
</dbReference>
<keyword evidence="2 5" id="KW-0808">Transferase</keyword>
<keyword evidence="1 5" id="KW-0489">Methyltransferase</keyword>
<dbReference type="Pfam" id="PF01029">
    <property type="entry name" value="NusB"/>
    <property type="match status" value="1"/>
</dbReference>
<feature type="region of interest" description="Disordered" evidence="6">
    <location>
        <begin position="1"/>
        <end position="46"/>
    </location>
</feature>
<evidence type="ECO:0000256" key="6">
    <source>
        <dbReference type="SAM" id="MobiDB-lite"/>
    </source>
</evidence>
<dbReference type="Gene3D" id="1.10.940.10">
    <property type="entry name" value="NusB-like"/>
    <property type="match status" value="1"/>
</dbReference>
<evidence type="ECO:0000256" key="2">
    <source>
        <dbReference type="ARBA" id="ARBA00022679"/>
    </source>
</evidence>
<evidence type="ECO:0000313" key="8">
    <source>
        <dbReference type="EMBL" id="PYC47709.1"/>
    </source>
</evidence>
<dbReference type="InterPro" id="IPR049560">
    <property type="entry name" value="MeTrfase_RsmB-F_NOP2_cat"/>
</dbReference>
<dbReference type="Gene3D" id="3.40.50.150">
    <property type="entry name" value="Vaccinia Virus protein VP39"/>
    <property type="match status" value="1"/>
</dbReference>
<proteinExistence type="inferred from homology"/>
<dbReference type="SUPFAM" id="SSF53335">
    <property type="entry name" value="S-adenosyl-L-methionine-dependent methyltransferases"/>
    <property type="match status" value="1"/>
</dbReference>
<evidence type="ECO:0000313" key="9">
    <source>
        <dbReference type="Proteomes" id="UP000248012"/>
    </source>
</evidence>
<comment type="similarity">
    <text evidence="5">Belongs to the class I-like SAM-binding methyltransferase superfamily. RsmB/NOP family.</text>
</comment>
<evidence type="ECO:0000256" key="3">
    <source>
        <dbReference type="ARBA" id="ARBA00022691"/>
    </source>
</evidence>
<dbReference type="InterPro" id="IPR029063">
    <property type="entry name" value="SAM-dependent_MTases_sf"/>
</dbReference>
<feature type="binding site" evidence="5">
    <location>
        <position position="300"/>
    </location>
    <ligand>
        <name>S-adenosyl-L-methionine</name>
        <dbReference type="ChEBI" id="CHEBI:59789"/>
    </ligand>
</feature>
<sequence length="462" mass="49041">MTPASRDPRRGGKPAGTRTSGGGADRGTGGGKSRHDTYKKSPPPTPRVVAVRLLDAVLGDGKLMSEMIGAGALDRLDPADRARAQRLALDVLRGLERVDKVLAKHLKRGEPLLHAMNVLRLGTLELCLGGDAHGVVNEAVNIVGRNPRTMQMKGLVNAVLRKVAKDGPAEWEILRVPRLPRWLRDPLAEAYGKDEMKAMEAAHFAGAPLDLTVKNDAKGWAEKLGADILPTGSLRMASGVQVSALPGFDEGAWWVQDAAAAVPVKILGPKAGESVLDLCAAPGGKTMQIAASGAKVTAVDISASRMARVSENLARTGLEAECVTEDALTHTGAYDAIVLDAPCSATGTIRRHPDLPFAKDGSEFGMLIGLQEEMLDHAIGLLKPGGRLVYCTCSLLPDEGECQVEDALARHDDITVDRAALAVDGVDLEWITEEGGLRLRPDYWADRGGMDGFYIACLVKSA</sequence>
<evidence type="ECO:0000259" key="7">
    <source>
        <dbReference type="PROSITE" id="PS51686"/>
    </source>
</evidence>
<dbReference type="InterPro" id="IPR001678">
    <property type="entry name" value="MeTrfase_RsmB-F_NOP2_dom"/>
</dbReference>
<reference evidence="8 9" key="1">
    <citation type="submission" date="2018-05" db="EMBL/GenBank/DDBJ databases">
        <title>Oceanovita maritima gen. nov., sp. nov., a marine bacterium in the family Rhodobacteraceae isolated from surface seawater of Lundu port Xiamen, China.</title>
        <authorList>
            <person name="Hetharua B.H."/>
            <person name="Min D."/>
            <person name="Liao H."/>
            <person name="Tian Y."/>
        </authorList>
    </citation>
    <scope>NUCLEOTIDE SEQUENCE [LARGE SCALE GENOMIC DNA]</scope>
    <source>
        <strain evidence="8 9">FSX-11</strain>
    </source>
</reference>
<dbReference type="InterPro" id="IPR006027">
    <property type="entry name" value="NusB_RsmB_TIM44"/>
</dbReference>
<dbReference type="OrthoDB" id="9810297at2"/>
<dbReference type="InterPro" id="IPR035926">
    <property type="entry name" value="NusB-like_sf"/>
</dbReference>
<dbReference type="GO" id="GO:0008173">
    <property type="term" value="F:RNA methyltransferase activity"/>
    <property type="evidence" value="ECO:0007669"/>
    <property type="project" value="InterPro"/>
</dbReference>
<feature type="binding site" evidence="5">
    <location>
        <position position="340"/>
    </location>
    <ligand>
        <name>S-adenosyl-L-methionine</name>
        <dbReference type="ChEBI" id="CHEBI:59789"/>
    </ligand>
</feature>
<dbReference type="InterPro" id="IPR023267">
    <property type="entry name" value="RCMT"/>
</dbReference>
<dbReference type="EMBL" id="QFVT01000005">
    <property type="protein sequence ID" value="PYC47709.1"/>
    <property type="molecule type" value="Genomic_DNA"/>
</dbReference>
<dbReference type="PANTHER" id="PTHR22807:SF61">
    <property type="entry name" value="NOL1_NOP2_SUN FAMILY PROTEIN _ ANTITERMINATION NUSB DOMAIN-CONTAINING PROTEIN"/>
    <property type="match status" value="1"/>
</dbReference>
<organism evidence="8 9">
    <name type="scientific">Litorivita pollutaquae</name>
    <dbReference type="NCBI Taxonomy" id="2200892"/>
    <lineage>
        <taxon>Bacteria</taxon>
        <taxon>Pseudomonadati</taxon>
        <taxon>Pseudomonadota</taxon>
        <taxon>Alphaproteobacteria</taxon>
        <taxon>Rhodobacterales</taxon>
        <taxon>Paracoccaceae</taxon>
        <taxon>Litorivita</taxon>
    </lineage>
</organism>
<feature type="compositionally biased region" description="Basic and acidic residues" evidence="6">
    <location>
        <begin position="1"/>
        <end position="10"/>
    </location>
</feature>
<keyword evidence="9" id="KW-1185">Reference proteome</keyword>
<dbReference type="GO" id="GO:0001510">
    <property type="term" value="P:RNA methylation"/>
    <property type="evidence" value="ECO:0007669"/>
    <property type="project" value="InterPro"/>
</dbReference>
<dbReference type="PRINTS" id="PR02008">
    <property type="entry name" value="RCMTFAMILY"/>
</dbReference>
<comment type="caution">
    <text evidence="8">The sequence shown here is derived from an EMBL/GenBank/DDBJ whole genome shotgun (WGS) entry which is preliminary data.</text>
</comment>
<dbReference type="PROSITE" id="PS51686">
    <property type="entry name" value="SAM_MT_RSMB_NOP"/>
    <property type="match status" value="1"/>
</dbReference>
<name>A0A2V4MQB2_9RHOB</name>
<dbReference type="GO" id="GO:0003723">
    <property type="term" value="F:RNA binding"/>
    <property type="evidence" value="ECO:0007669"/>
    <property type="project" value="UniProtKB-UniRule"/>
</dbReference>
<accession>A0A2V4MQB2</accession>
<comment type="caution">
    <text evidence="5">Lacks conserved residue(s) required for the propagation of feature annotation.</text>
</comment>
<keyword evidence="3 5" id="KW-0949">S-adenosyl-L-methionine</keyword>
<dbReference type="Pfam" id="PF01189">
    <property type="entry name" value="Methyltr_RsmB-F"/>
    <property type="match status" value="1"/>
</dbReference>
<dbReference type="RefSeq" id="WP_110796016.1">
    <property type="nucleotide sequence ID" value="NZ_KZ826484.1"/>
</dbReference>
<feature type="binding site" evidence="5">
    <location>
        <begin position="279"/>
        <end position="285"/>
    </location>
    <ligand>
        <name>S-adenosyl-L-methionine</name>
        <dbReference type="ChEBI" id="CHEBI:59789"/>
    </ligand>
</feature>
<feature type="active site" description="Nucleophile" evidence="5">
    <location>
        <position position="393"/>
    </location>
</feature>
<dbReference type="Proteomes" id="UP000248012">
    <property type="component" value="Unassembled WGS sequence"/>
</dbReference>
<evidence type="ECO:0000256" key="5">
    <source>
        <dbReference type="PROSITE-ProRule" id="PRU01023"/>
    </source>
</evidence>